<organism evidence="3 4">
    <name type="scientific">Monoraphidium neglectum</name>
    <dbReference type="NCBI Taxonomy" id="145388"/>
    <lineage>
        <taxon>Eukaryota</taxon>
        <taxon>Viridiplantae</taxon>
        <taxon>Chlorophyta</taxon>
        <taxon>core chlorophytes</taxon>
        <taxon>Chlorophyceae</taxon>
        <taxon>CS clade</taxon>
        <taxon>Sphaeropleales</taxon>
        <taxon>Selenastraceae</taxon>
        <taxon>Monoraphidium</taxon>
    </lineage>
</organism>
<gene>
    <name evidence="3" type="ORF">MNEG_10620</name>
</gene>
<feature type="compositionally biased region" description="Pro residues" evidence="1">
    <location>
        <begin position="1"/>
        <end position="10"/>
    </location>
</feature>
<keyword evidence="4" id="KW-1185">Reference proteome</keyword>
<dbReference type="Proteomes" id="UP000054498">
    <property type="component" value="Unassembled WGS sequence"/>
</dbReference>
<accession>A0A0D2KNW2</accession>
<feature type="region of interest" description="Disordered" evidence="1">
    <location>
        <begin position="1"/>
        <end position="56"/>
    </location>
</feature>
<keyword evidence="2" id="KW-0812">Transmembrane</keyword>
<keyword evidence="2" id="KW-1133">Transmembrane helix</keyword>
<dbReference type="RefSeq" id="XP_013896363.1">
    <property type="nucleotide sequence ID" value="XM_014040909.1"/>
</dbReference>
<feature type="non-terminal residue" evidence="3">
    <location>
        <position position="186"/>
    </location>
</feature>
<name>A0A0D2KNW2_9CHLO</name>
<evidence type="ECO:0000313" key="4">
    <source>
        <dbReference type="Proteomes" id="UP000054498"/>
    </source>
</evidence>
<evidence type="ECO:0000313" key="3">
    <source>
        <dbReference type="EMBL" id="KIY97343.1"/>
    </source>
</evidence>
<keyword evidence="2" id="KW-0472">Membrane</keyword>
<dbReference type="GeneID" id="25727801"/>
<feature type="compositionally biased region" description="Pro residues" evidence="1">
    <location>
        <begin position="41"/>
        <end position="55"/>
    </location>
</feature>
<feature type="compositionally biased region" description="Low complexity" evidence="1">
    <location>
        <begin position="28"/>
        <end position="40"/>
    </location>
</feature>
<feature type="transmembrane region" description="Helical" evidence="2">
    <location>
        <begin position="121"/>
        <end position="146"/>
    </location>
</feature>
<reference evidence="3 4" key="1">
    <citation type="journal article" date="2013" name="BMC Genomics">
        <title>Reconstruction of the lipid metabolism for the microalga Monoraphidium neglectum from its genome sequence reveals characteristics suitable for biofuel production.</title>
        <authorList>
            <person name="Bogen C."/>
            <person name="Al-Dilaimi A."/>
            <person name="Albersmeier A."/>
            <person name="Wichmann J."/>
            <person name="Grundmann M."/>
            <person name="Rupp O."/>
            <person name="Lauersen K.J."/>
            <person name="Blifernez-Klassen O."/>
            <person name="Kalinowski J."/>
            <person name="Goesmann A."/>
            <person name="Mussgnug J.H."/>
            <person name="Kruse O."/>
        </authorList>
    </citation>
    <scope>NUCLEOTIDE SEQUENCE [LARGE SCALE GENOMIC DNA]</scope>
    <source>
        <strain evidence="3 4">SAG 48.87</strain>
    </source>
</reference>
<protein>
    <submittedName>
        <fullName evidence="3">Uncharacterized protein</fullName>
    </submittedName>
</protein>
<sequence length="186" mass="19165">MHLPAPPTQPAPASCGGTAAADAGLRTPLLPSSPSAAPQGPFKPPSPRPPRPLAPAPAADVGPLFARRACGLLRRARAWPALALVPAAAAEAWVVSNVGAISGRCYAIFVDGRRDELGAAMAGFAALYAAAAAFFALKAAFCEWLALDWRRRLGRRAHWLYCVGGVGGCGAAPDVGPMAPPFFAFR</sequence>
<dbReference type="KEGG" id="mng:MNEG_10620"/>
<proteinExistence type="predicted"/>
<dbReference type="EMBL" id="KK102611">
    <property type="protein sequence ID" value="KIY97343.1"/>
    <property type="molecule type" value="Genomic_DNA"/>
</dbReference>
<evidence type="ECO:0000256" key="2">
    <source>
        <dbReference type="SAM" id="Phobius"/>
    </source>
</evidence>
<evidence type="ECO:0000256" key="1">
    <source>
        <dbReference type="SAM" id="MobiDB-lite"/>
    </source>
</evidence>
<dbReference type="AlphaFoldDB" id="A0A0D2KNW2"/>